<dbReference type="Proteomes" id="UP000575397">
    <property type="component" value="Unassembled WGS sequence"/>
</dbReference>
<dbReference type="Pfam" id="PF04465">
    <property type="entry name" value="DUF499"/>
    <property type="match status" value="2"/>
</dbReference>
<dbReference type="EMBL" id="JABCUS010000008">
    <property type="protein sequence ID" value="NMX03258.1"/>
    <property type="molecule type" value="Genomic_DNA"/>
</dbReference>
<dbReference type="InterPro" id="IPR007555">
    <property type="entry name" value="DUF499"/>
</dbReference>
<reference evidence="2 3" key="1">
    <citation type="submission" date="2020-04" db="EMBL/GenBank/DDBJ databases">
        <title>Antimicrobial susceptibility and clonality of vaginal-derived multi-drug resistant Mobiluncus isolates in China.</title>
        <authorList>
            <person name="Zhang X."/>
        </authorList>
    </citation>
    <scope>NUCLEOTIDE SEQUENCE [LARGE SCALE GENOMIC DNA]</scope>
    <source>
        <strain evidence="2 3">12</strain>
    </source>
</reference>
<sequence length="1131" mass="125955">MEQKDNMQLLTAGFSELLKTLAPYIATELRHEYGAAWWSQGIYGKLYDDQRANLPASGNEPELLKSLDIAACLLLMDIQWCEVFRKKLPRDCKNYVMELKGTRNKWAHAGSQGISDKDTWRALDTMSLLAEQINPDCAATINELHRIARYGDAQGSTAKTSNSLPTQPSKKIPGQIKVVSGLPSWREVMEPHQDVAAGRYKQAEFAADLAQVARGQGEPEYRDPVEFFNRTYVTEGMKGLLVQSLRRVCGLGGEPVIQLKTAFGGGKTHSMLALYHLMRNHAQTTQMDSLAPVLQAAGVSQIPSVHVAVLVGTALNPAQYKRPVNMPGITVNTLWGEMAMQLAQSVGDATLYNYVKEADKKGVSPGSETLTKLFDACGCCLVLMDELVAYAKKLYGVKGLPAGTFDNFITFIQELSEAARASKCSLVVASIPESDNEIGGEAGQRALDQIEHTFGRMEAIWKPVAASEGFEVVRRRLFLDCKDEAARDQVCKVFSQMYNENSADFPSECRELEYRERMISCYPIHPEVFDRLYEDWATLESFQRTRGVLRLMAAVIHELWMNRDAFPMIMPGSLPFDVSSVRDELTSYLNESWNGVVDSEVDGMQSIPRKNDQANTRYGKCLASRRVARTIMLGSAPDVSGQAVRGIEKARIRLGVVQPKENIAVFNDALATLQTSLAFLYSDGGGNRFWYDTRPTLRKVAADRAQQVSEDEALHEIEQRLRKLRKAPPFAGIHVCPSQSLEVPDEQSLRLVILPPKATHRAKDTESKALQGAKEILENRGSAARTYKNEIVFAALDESLVAETRLAAKQYLAWESIAKDYESLNLDATQKREVGQSMSRAEQTLNTKIQEAYQWLIYPRIDLDQGSEIVWETENVGSAGEDIVAKMASRLLTTEVVIAAWAPALLKMELDKLLWKDTDHIQILQLWDYLCTYCYLPRLAGYEVLESAIRQGLGIADYFGIAADFSEGKYVELSLGQEKGIINRSDLLVKPEVARSQIEVEEQAAREKAVRLAENAESAGYEFTPVSTQTVPNLDGSVGVSSTYIATPTEKPSSDPKFFSMEAMLDTTRINRDVQTIVDEIVRNLEHLDAVELELSLRVQAKADNGIPVPIVRAISENCQNLGIKDFDFRD</sequence>
<feature type="domain" description="Swt1-like HEPN" evidence="1">
    <location>
        <begin position="14"/>
        <end position="134"/>
    </location>
</feature>
<dbReference type="GO" id="GO:0005524">
    <property type="term" value="F:ATP binding"/>
    <property type="evidence" value="ECO:0007669"/>
    <property type="project" value="UniProtKB-KW"/>
</dbReference>
<evidence type="ECO:0000313" key="2">
    <source>
        <dbReference type="EMBL" id="NMX03258.1"/>
    </source>
</evidence>
<dbReference type="InterPro" id="IPR041650">
    <property type="entry name" value="HEPN_Swt1"/>
</dbReference>
<protein>
    <submittedName>
        <fullName evidence="2">ATP-binding protein</fullName>
    </submittedName>
</protein>
<proteinExistence type="predicted"/>
<organism evidence="2 3">
    <name type="scientific">Mobiluncus mulieris</name>
    <dbReference type="NCBI Taxonomy" id="2052"/>
    <lineage>
        <taxon>Bacteria</taxon>
        <taxon>Bacillati</taxon>
        <taxon>Actinomycetota</taxon>
        <taxon>Actinomycetes</taxon>
        <taxon>Actinomycetales</taxon>
        <taxon>Actinomycetaceae</taxon>
        <taxon>Mobiluncus</taxon>
    </lineage>
</organism>
<name>A0A7Y0UT56_9ACTO</name>
<dbReference type="AlphaFoldDB" id="A0A7Y0UT56"/>
<evidence type="ECO:0000313" key="3">
    <source>
        <dbReference type="Proteomes" id="UP000575397"/>
    </source>
</evidence>
<gene>
    <name evidence="2" type="ORF">HHJ77_04790</name>
</gene>
<accession>A0A7Y0UT56</accession>
<keyword evidence="2" id="KW-0067">ATP-binding</keyword>
<evidence type="ECO:0000259" key="1">
    <source>
        <dbReference type="Pfam" id="PF18731"/>
    </source>
</evidence>
<dbReference type="Pfam" id="PF18731">
    <property type="entry name" value="HEPN_Swt1"/>
    <property type="match status" value="1"/>
</dbReference>
<keyword evidence="2" id="KW-0547">Nucleotide-binding</keyword>
<dbReference type="RefSeq" id="WP_169762497.1">
    <property type="nucleotide sequence ID" value="NZ_JABCUS010000008.1"/>
</dbReference>
<comment type="caution">
    <text evidence="2">The sequence shown here is derived from an EMBL/GenBank/DDBJ whole genome shotgun (WGS) entry which is preliminary data.</text>
</comment>